<dbReference type="EMBL" id="LZYO01000493">
    <property type="protein sequence ID" value="ODH13413.1"/>
    <property type="molecule type" value="Genomic_DNA"/>
</dbReference>
<feature type="region of interest" description="Disordered" evidence="1">
    <location>
        <begin position="58"/>
        <end position="84"/>
    </location>
</feature>
<proteinExistence type="predicted"/>
<evidence type="ECO:0000313" key="3">
    <source>
        <dbReference type="Proteomes" id="UP000242814"/>
    </source>
</evidence>
<name>A0A1D2J552_PARBR</name>
<reference evidence="2 3" key="1">
    <citation type="submission" date="2016-06" db="EMBL/GenBank/DDBJ databases">
        <authorList>
            <person name="Kjaerup R.B."/>
            <person name="Dalgaard T.S."/>
            <person name="Juul-Madsen H.R."/>
        </authorList>
    </citation>
    <scope>NUCLEOTIDE SEQUENCE [LARGE SCALE GENOMIC DNA]</scope>
    <source>
        <strain evidence="2 3">Pb300</strain>
    </source>
</reference>
<dbReference type="VEuPathDB" id="FungiDB:PADG_12195"/>
<evidence type="ECO:0000256" key="1">
    <source>
        <dbReference type="SAM" id="MobiDB-lite"/>
    </source>
</evidence>
<accession>A0A1D2J552</accession>
<organism evidence="2 3">
    <name type="scientific">Paracoccidioides brasiliensis</name>
    <dbReference type="NCBI Taxonomy" id="121759"/>
    <lineage>
        <taxon>Eukaryota</taxon>
        <taxon>Fungi</taxon>
        <taxon>Dikarya</taxon>
        <taxon>Ascomycota</taxon>
        <taxon>Pezizomycotina</taxon>
        <taxon>Eurotiomycetes</taxon>
        <taxon>Eurotiomycetidae</taxon>
        <taxon>Onygenales</taxon>
        <taxon>Ajellomycetaceae</taxon>
        <taxon>Paracoccidioides</taxon>
    </lineage>
</organism>
<protein>
    <submittedName>
        <fullName evidence="2">Uncharacterized protein</fullName>
    </submittedName>
</protein>
<evidence type="ECO:0000313" key="2">
    <source>
        <dbReference type="EMBL" id="ODH13413.1"/>
    </source>
</evidence>
<dbReference type="VEuPathDB" id="FungiDB:PABG_12234"/>
<comment type="caution">
    <text evidence="2">The sequence shown here is derived from an EMBL/GenBank/DDBJ whole genome shotgun (WGS) entry which is preliminary data.</text>
</comment>
<gene>
    <name evidence="2" type="ORF">ACO22_07284</name>
</gene>
<dbReference type="AlphaFoldDB" id="A0A1D2J552"/>
<dbReference type="Proteomes" id="UP000242814">
    <property type="component" value="Unassembled WGS sequence"/>
</dbReference>
<sequence>MLLITNPTILWSGLLQSDNDVAEKKNSNGGLVSLLIQKNQLDGPILEIAYTARTIPQSSALAESPPHTPINSVPNWHSGNQNGS</sequence>
<feature type="compositionally biased region" description="Polar residues" evidence="1">
    <location>
        <begin position="69"/>
        <end position="84"/>
    </location>
</feature>